<dbReference type="KEGG" id="bbes:BESB_029980"/>
<organism evidence="1 2">
    <name type="scientific">Besnoitia besnoiti</name>
    <name type="common">Apicomplexan protozoan</name>
    <dbReference type="NCBI Taxonomy" id="94643"/>
    <lineage>
        <taxon>Eukaryota</taxon>
        <taxon>Sar</taxon>
        <taxon>Alveolata</taxon>
        <taxon>Apicomplexa</taxon>
        <taxon>Conoidasida</taxon>
        <taxon>Coccidia</taxon>
        <taxon>Eucoccidiorida</taxon>
        <taxon>Eimeriorina</taxon>
        <taxon>Sarcocystidae</taxon>
        <taxon>Besnoitia</taxon>
    </lineage>
</organism>
<evidence type="ECO:0008006" key="3">
    <source>
        <dbReference type="Google" id="ProtNLM"/>
    </source>
</evidence>
<dbReference type="OrthoDB" id="329789at2759"/>
<dbReference type="VEuPathDB" id="ToxoDB:BESB_029980"/>
<dbReference type="GeneID" id="40308050"/>
<accession>A0A2A9M1K6</accession>
<name>A0A2A9M1K6_BESBE</name>
<keyword evidence="2" id="KW-1185">Reference proteome</keyword>
<gene>
    <name evidence="1" type="ORF">BESB_029980</name>
</gene>
<dbReference type="Proteomes" id="UP000224006">
    <property type="component" value="Chromosome XIII"/>
</dbReference>
<protein>
    <recommendedName>
        <fullName evidence="3">Dense granule protein GRA12</fullName>
    </recommendedName>
</protein>
<proteinExistence type="predicted"/>
<dbReference type="EMBL" id="NWUJ01000016">
    <property type="protein sequence ID" value="PFH31124.1"/>
    <property type="molecule type" value="Genomic_DNA"/>
</dbReference>
<dbReference type="RefSeq" id="XP_029215133.1">
    <property type="nucleotide sequence ID" value="XM_029361666.1"/>
</dbReference>
<evidence type="ECO:0000313" key="1">
    <source>
        <dbReference type="EMBL" id="PFH31124.1"/>
    </source>
</evidence>
<reference evidence="1 2" key="1">
    <citation type="submission" date="2017-09" db="EMBL/GenBank/DDBJ databases">
        <title>Genome sequencing of Besnoitia besnoiti strain Bb-Ger1.</title>
        <authorList>
            <person name="Schares G."/>
            <person name="Venepally P."/>
            <person name="Lorenzi H.A."/>
        </authorList>
    </citation>
    <scope>NUCLEOTIDE SEQUENCE [LARGE SCALE GENOMIC DNA]</scope>
    <source>
        <strain evidence="1 2">Bb-Ger1</strain>
    </source>
</reference>
<sequence length="430" mass="47529">MGFLARMGGAVFARSVLYAAVAWVGVVSISHVSAEVGLLLGGINKEFVMESRGHNWSMDAGACFVGRPRHLVVDPTLDHDFMRTQELITNYTGPRLCAWLENTYTEHMAQKKAWEAEHQKSKSSVSVFNVLKKLKKAVASFPVFTVTVTVRYFDLWHDDRWGNPLPWIMARFEYTLPENGYGLFSHISPVFSMNPSSGTAAVVHILLSPPPTFNQYVDLGKEKAILLSALASGTGVGHAILAGDKKSPVVQVFQLGQLIYALAENVLTMKFAIGDFWLKGTECYILSRLAVTTLINGVPLCQFVANRGGRGLWALYKAEKRKSVAVSVTAVDFFNYRRPTFQAIVTEGLIFGGVNDAPVVMELVTDPTVIPKYVGTVKAARKVRWTVSLLKFFHFVAETGMAVYDAKEEVARRREMSRILAASRGELGAR</sequence>
<evidence type="ECO:0000313" key="2">
    <source>
        <dbReference type="Proteomes" id="UP000224006"/>
    </source>
</evidence>
<comment type="caution">
    <text evidence="1">The sequence shown here is derived from an EMBL/GenBank/DDBJ whole genome shotgun (WGS) entry which is preliminary data.</text>
</comment>
<dbReference type="AlphaFoldDB" id="A0A2A9M1K6"/>